<feature type="compositionally biased region" description="Polar residues" evidence="1">
    <location>
        <begin position="527"/>
        <end position="539"/>
    </location>
</feature>
<dbReference type="GO" id="GO:0000183">
    <property type="term" value="P:rDNA heterochromatin formation"/>
    <property type="evidence" value="ECO:0007669"/>
    <property type="project" value="TreeGrafter"/>
</dbReference>
<feature type="compositionally biased region" description="Polar residues" evidence="1">
    <location>
        <begin position="390"/>
        <end position="403"/>
    </location>
</feature>
<feature type="compositionally biased region" description="Low complexity" evidence="1">
    <location>
        <begin position="547"/>
        <end position="561"/>
    </location>
</feature>
<dbReference type="HOGENOM" id="CLU_001743_0_0_1"/>
<protein>
    <recommendedName>
        <fullName evidence="2">Ams2/SPT21 N-terminal domain-containing protein</fullName>
    </recommendedName>
</protein>
<feature type="compositionally biased region" description="Basic and acidic residues" evidence="1">
    <location>
        <begin position="808"/>
        <end position="826"/>
    </location>
</feature>
<reference evidence="4" key="1">
    <citation type="journal article" date="2012" name="MBio">
        <title>Comparative genome analysis of Trichophyton rubrum and related dermatophytes reveals candidate genes involved in infection.</title>
        <authorList>
            <person name="Martinez D.A."/>
            <person name="Oliver B.G."/>
            <person name="Graeser Y."/>
            <person name="Goldberg J.M."/>
            <person name="Li W."/>
            <person name="Martinez-Rossi N.M."/>
            <person name="Monod M."/>
            <person name="Shelest E."/>
            <person name="Barton R.C."/>
            <person name="Birch E."/>
            <person name="Brakhage A.A."/>
            <person name="Chen Z."/>
            <person name="Gurr S.J."/>
            <person name="Heiman D."/>
            <person name="Heitman J."/>
            <person name="Kosti I."/>
            <person name="Rossi A."/>
            <person name="Saif S."/>
            <person name="Samalova M."/>
            <person name="Saunders C.W."/>
            <person name="Shea T."/>
            <person name="Summerbell R.C."/>
            <person name="Xu J."/>
            <person name="Young S."/>
            <person name="Zeng Q."/>
            <person name="Birren B.W."/>
            <person name="Cuomo C.A."/>
            <person name="White T.C."/>
        </authorList>
    </citation>
    <scope>NUCLEOTIDE SEQUENCE [LARGE SCALE GENOMIC DNA]</scope>
    <source>
        <strain evidence="4">ATCC MYA-4604 / CBS 118893</strain>
    </source>
</reference>
<dbReference type="InterPro" id="IPR057725">
    <property type="entry name" value="Ams2-SPT21_N"/>
</dbReference>
<feature type="compositionally biased region" description="Low complexity" evidence="1">
    <location>
        <begin position="755"/>
        <end position="766"/>
    </location>
</feature>
<feature type="region of interest" description="Disordered" evidence="1">
    <location>
        <begin position="421"/>
        <end position="502"/>
    </location>
</feature>
<dbReference type="Proteomes" id="UP000002669">
    <property type="component" value="Unassembled WGS sequence"/>
</dbReference>
<feature type="domain" description="Ams2/SPT21 N-terminal" evidence="2">
    <location>
        <begin position="7"/>
        <end position="146"/>
    </location>
</feature>
<dbReference type="PANTHER" id="PTHR39147">
    <property type="entry name" value="PROTEIN SPT21"/>
    <property type="match status" value="1"/>
</dbReference>
<name>E4V3Q8_ARTGP</name>
<dbReference type="PANTHER" id="PTHR39147:SF1">
    <property type="entry name" value="PROTEIN SPT21"/>
    <property type="match status" value="1"/>
</dbReference>
<feature type="compositionally biased region" description="Polar residues" evidence="1">
    <location>
        <begin position="586"/>
        <end position="598"/>
    </location>
</feature>
<dbReference type="GO" id="GO:0006357">
    <property type="term" value="P:regulation of transcription by RNA polymerase II"/>
    <property type="evidence" value="ECO:0007669"/>
    <property type="project" value="TreeGrafter"/>
</dbReference>
<evidence type="ECO:0000313" key="4">
    <source>
        <dbReference type="Proteomes" id="UP000002669"/>
    </source>
</evidence>
<feature type="compositionally biased region" description="Basic and acidic residues" evidence="1">
    <location>
        <begin position="1026"/>
        <end position="1037"/>
    </location>
</feature>
<feature type="region of interest" description="Disordered" evidence="1">
    <location>
        <begin position="517"/>
        <end position="612"/>
    </location>
</feature>
<feature type="compositionally biased region" description="Low complexity" evidence="1">
    <location>
        <begin position="568"/>
        <end position="577"/>
    </location>
</feature>
<sequence>MENEEGISVRPMRLKVLYTFDNESKTNCLARWPHILDIQTAYLDETTQVGVIELKTCIQTIVSASPELVAKLGRDYTVYAYDYSEYETPLVGQGMLSWVLASASPTPNAPAHQSKTIVTGRVCKNSGLFARGAQETLEVKLRLVPVPTVLQSEYLESMQKYRELSNLIPHDFDAQAWTAFLKSNPGLLSGFSSSQNVAELEHTPLDRSGLEKLQQLLSDGSTPRELPNVGPGSFRADSPAHFSHNAPSRASTPGVAMSASQQKRPADEINRPGSRASVLNPDSYRVTSRRGSIMSSYGSGDEASEGPAPKRAKLVRTDISGGVNTNIERQPNSLRVAASTAASVRIHRPTPITQRDHPLLSNEEPVRPPTPVPSLTQGPNRRNRIAPSNLRRQSSGRSDFSQNCPLIAPMPMSTNRLAFDSQATSPEEPQYSMLTDTPFNMPSSPPIMETNYAQASSPGLPPMSDHDSGFMSAQFDSLIDDDNYNDTAKSHQNGPHPSTEQPKALMNGVQLESSAGDSALALPPQPTRISNSRPSSRASMRSVKSIAPATQRAAVPAVVPASDPIRPSQSWQSQSQQLHPLASELPSVSTPGPSQQHNPKPRSGAGAKRTKQVQARLEQCIREGTVPPYCENCGAIETPTWRRAHAKVVPANAEQAEAYSGDPTILFWEPSEPEEDGSHNSIKIYKKSLAHDDIDFVQLLLCNSCGLWLYKFKTMRPEHKWHKGVPKDKQKRKSIRVQPLETRSRRKARNAVGTESSPGPSEASSPDADEGATTQAENDTQAEVDAETNKGNSKQTEKIRASSAEPPKSAEKHNRWRDEDPFEALRRAIQSSPARNMDSRKPQFSETQLTPKPVRRALFSSNKDGESMKSLSDSLINGLRRSPRSAQKQPTRPLDQENIPQTPADGLDHLFKDADDCNALEFLGSPTPNRRSRSIRSKKLHEAITNASPSQKSTRSVIQGSKDDNRQPNSTSPSKGLDPMDSMVLNFLASDMDSFTNTDSLFQFDAPKTPTGDSWANWDPNDCIPQDDHTSHLHQKDVTNTPNSRDKSKSGKNNPETPRRARSVPAISPFKSFLESEINEISTLPESEIFGSGSLVDPQLMNLWSKDNANASPRANGTMEGLDPTVFAAMMQEIRNSARSQ</sequence>
<feature type="compositionally biased region" description="Polar residues" evidence="1">
    <location>
        <begin position="945"/>
        <end position="959"/>
    </location>
</feature>
<feature type="region of interest" description="Disordered" evidence="1">
    <location>
        <begin position="720"/>
        <end position="980"/>
    </location>
</feature>
<organism evidence="4">
    <name type="scientific">Arthroderma gypseum (strain ATCC MYA-4604 / CBS 118893)</name>
    <name type="common">Microsporum gypseum</name>
    <dbReference type="NCBI Taxonomy" id="535722"/>
    <lineage>
        <taxon>Eukaryota</taxon>
        <taxon>Fungi</taxon>
        <taxon>Dikarya</taxon>
        <taxon>Ascomycota</taxon>
        <taxon>Pezizomycotina</taxon>
        <taxon>Eurotiomycetes</taxon>
        <taxon>Eurotiomycetidae</taxon>
        <taxon>Onygenales</taxon>
        <taxon>Arthrodermataceae</taxon>
        <taxon>Nannizzia</taxon>
    </lineage>
</organism>
<gene>
    <name evidence="3" type="ORF">MGYG_07639</name>
</gene>
<accession>E4V3Q8</accession>
<feature type="compositionally biased region" description="Basic and acidic residues" evidence="1">
    <location>
        <begin position="906"/>
        <end position="915"/>
    </location>
</feature>
<proteinExistence type="predicted"/>
<dbReference type="EMBL" id="DS989828">
    <property type="protein sequence ID" value="EFR04632.1"/>
    <property type="molecule type" value="Genomic_DNA"/>
</dbReference>
<feature type="compositionally biased region" description="Polar residues" evidence="1">
    <location>
        <begin position="485"/>
        <end position="501"/>
    </location>
</feature>
<dbReference type="InterPro" id="IPR013088">
    <property type="entry name" value="Znf_NHR/GATA"/>
</dbReference>
<dbReference type="RefSeq" id="XP_003170395.1">
    <property type="nucleotide sequence ID" value="XM_003170347.1"/>
</dbReference>
<evidence type="ECO:0000313" key="3">
    <source>
        <dbReference type="EMBL" id="EFR04632.1"/>
    </source>
</evidence>
<dbReference type="OMA" id="VMQSEYL"/>
<dbReference type="InParanoid" id="E4V3Q8"/>
<feature type="compositionally biased region" description="Polar residues" evidence="1">
    <location>
        <begin position="421"/>
        <end position="442"/>
    </location>
</feature>
<evidence type="ECO:0000259" key="2">
    <source>
        <dbReference type="Pfam" id="PF25823"/>
    </source>
</evidence>
<feature type="compositionally biased region" description="Polar residues" evidence="1">
    <location>
        <begin position="285"/>
        <end position="298"/>
    </location>
</feature>
<keyword evidence="4" id="KW-1185">Reference proteome</keyword>
<dbReference type="eggNOG" id="ENOG502QUGJ">
    <property type="taxonomic scope" value="Eukaryota"/>
</dbReference>
<feature type="compositionally biased region" description="Basic residues" evidence="1">
    <location>
        <begin position="720"/>
        <end position="735"/>
    </location>
</feature>
<feature type="region of interest" description="Disordered" evidence="1">
    <location>
        <begin position="1012"/>
        <end position="1064"/>
    </location>
</feature>
<dbReference type="GO" id="GO:0008270">
    <property type="term" value="F:zinc ion binding"/>
    <property type="evidence" value="ECO:0007669"/>
    <property type="project" value="InterPro"/>
</dbReference>
<feature type="region of interest" description="Disordered" evidence="1">
    <location>
        <begin position="348"/>
        <end position="403"/>
    </location>
</feature>
<dbReference type="SUPFAM" id="SSF57716">
    <property type="entry name" value="Glucocorticoid receptor-like (DNA-binding domain)"/>
    <property type="match status" value="1"/>
</dbReference>
<feature type="compositionally biased region" description="Basic residues" evidence="1">
    <location>
        <begin position="930"/>
        <end position="939"/>
    </location>
</feature>
<dbReference type="AlphaFoldDB" id="E4V3Q8"/>
<dbReference type="GeneID" id="10025635"/>
<dbReference type="OrthoDB" id="3199820at2759"/>
<dbReference type="InterPro" id="IPR042403">
    <property type="entry name" value="Spt21/Ams2"/>
</dbReference>
<dbReference type="Pfam" id="PF25823">
    <property type="entry name" value="Ams2-SPT21_N"/>
    <property type="match status" value="1"/>
</dbReference>
<feature type="region of interest" description="Disordered" evidence="1">
    <location>
        <begin position="219"/>
        <end position="312"/>
    </location>
</feature>
<dbReference type="Gene3D" id="3.30.50.10">
    <property type="entry name" value="Erythroid Transcription Factor GATA-1, subunit A"/>
    <property type="match status" value="1"/>
</dbReference>
<evidence type="ECO:0000256" key="1">
    <source>
        <dbReference type="SAM" id="MobiDB-lite"/>
    </source>
</evidence>
<dbReference type="GO" id="GO:0030466">
    <property type="term" value="P:silent mating-type cassette heterochromatin formation"/>
    <property type="evidence" value="ECO:0007669"/>
    <property type="project" value="TreeGrafter"/>
</dbReference>
<dbReference type="VEuPathDB" id="FungiDB:MGYG_07639"/>